<dbReference type="Proteomes" id="UP000004030">
    <property type="component" value="Unassembled WGS sequence"/>
</dbReference>
<evidence type="ECO:0000313" key="1">
    <source>
        <dbReference type="EMBL" id="EHJ62780.1"/>
    </source>
</evidence>
<protein>
    <submittedName>
        <fullName evidence="1">Uncharacterized protein</fullName>
    </submittedName>
</protein>
<dbReference type="KEGG" id="npn:JI59_18660"/>
<dbReference type="EMBL" id="AGFM01000006">
    <property type="protein sequence ID" value="EHJ62780.1"/>
    <property type="molecule type" value="Genomic_DNA"/>
</dbReference>
<sequence>MQRDAGALHLTYDEAEKVAAYVVRVWPGATGLSEAPKVEKVADLIQLTLRKSREVIAEREESAA</sequence>
<dbReference type="PATRIC" id="fig|1088721.3.peg.291"/>
<evidence type="ECO:0000313" key="2">
    <source>
        <dbReference type="Proteomes" id="UP000004030"/>
    </source>
</evidence>
<dbReference type="AlphaFoldDB" id="G6E7F7"/>
<gene>
    <name evidence="1" type="ORF">NSU_0292</name>
</gene>
<accession>G6E7F7</accession>
<proteinExistence type="predicted"/>
<keyword evidence="2" id="KW-1185">Reference proteome</keyword>
<dbReference type="STRING" id="1088721.JI59_18660"/>
<name>G6E7F7_9SPHN</name>
<dbReference type="OrthoDB" id="7510589at2"/>
<organism evidence="1 2">
    <name type="scientific">Novosphingobium pentaromativorans US6-1</name>
    <dbReference type="NCBI Taxonomy" id="1088721"/>
    <lineage>
        <taxon>Bacteria</taxon>
        <taxon>Pseudomonadati</taxon>
        <taxon>Pseudomonadota</taxon>
        <taxon>Alphaproteobacteria</taxon>
        <taxon>Sphingomonadales</taxon>
        <taxon>Sphingomonadaceae</taxon>
        <taxon>Novosphingobium</taxon>
    </lineage>
</organism>
<reference evidence="1 2" key="1">
    <citation type="journal article" date="2012" name="J. Bacteriol.">
        <title>Genome sequence of benzo(a)pyrene-degrading bacterium Novosphingobium pentaromativorans US6-1.</title>
        <authorList>
            <person name="Luo Y.R."/>
            <person name="Kang S.G."/>
            <person name="Kim S.J."/>
            <person name="Kim M.R."/>
            <person name="Li N."/>
            <person name="Lee J.H."/>
            <person name="Kwon K.K."/>
        </authorList>
    </citation>
    <scope>NUCLEOTIDE SEQUENCE [LARGE SCALE GENOMIC DNA]</scope>
    <source>
        <strain evidence="1 2">US6-1</strain>
    </source>
</reference>
<dbReference type="RefSeq" id="WP_007011209.1">
    <property type="nucleotide sequence ID" value="NZ_AGFM01000006.1"/>
</dbReference>
<comment type="caution">
    <text evidence="1">The sequence shown here is derived from an EMBL/GenBank/DDBJ whole genome shotgun (WGS) entry which is preliminary data.</text>
</comment>